<evidence type="ECO:0000313" key="3">
    <source>
        <dbReference type="Proteomes" id="UP000650628"/>
    </source>
</evidence>
<feature type="transmembrane region" description="Helical" evidence="1">
    <location>
        <begin position="415"/>
        <end position="436"/>
    </location>
</feature>
<sequence length="512" mass="56018">MPMKVKGMLKIISSYRVDRAHRGSALGDLATSGFASTPGKSRILAAARAPIALTVIAAVLLRSAAMLGYHQAFWHGDTTAYVTDALRIVPNPWRPAGYSVFLRMFLDFHSSALVVAAQHLLGLVTGILIYALLRRWQVRPVLAAAASLPLLLDPRQLVIEHALLSETLFTCLVTGAVVVTLWRRRLTPRTVAAAALLLTAATLTRSIGLPLVLLFLGLLVAWRVTLRTLLTAVATCLVPLCSYGLWFQAHNNVFALGSNDGILLWSRTMSFADCSKIRPPADLIQLCPPEPHRAAATWPWNFLLDTKRPQEYLTDENAWLYRRPGPPLSPENNSLARNFALRAIVAQPVDYALIVLRDLTDTVLRRDPPVHGDPAFLFPAVPDKIPPEQGEIARTYGYSGAPTAVAPFAAFLERYQYLIFLPGLMLFLAMVTPAVLMLRCKRRLSIPALLPWSMAVALLVLATATNQNSYRFALPAVPLACIALALSITPAVRRGTARVRGAINTDRTSSHA</sequence>
<keyword evidence="1" id="KW-0472">Membrane</keyword>
<protein>
    <submittedName>
        <fullName evidence="2">Uncharacterized protein</fullName>
    </submittedName>
</protein>
<feature type="transmembrane region" description="Helical" evidence="1">
    <location>
        <begin position="194"/>
        <end position="222"/>
    </location>
</feature>
<dbReference type="Proteomes" id="UP000650628">
    <property type="component" value="Unassembled WGS sequence"/>
</dbReference>
<feature type="transmembrane region" description="Helical" evidence="1">
    <location>
        <begin position="162"/>
        <end position="182"/>
    </location>
</feature>
<comment type="caution">
    <text evidence="2">The sequence shown here is derived from an EMBL/GenBank/DDBJ whole genome shotgun (WGS) entry which is preliminary data.</text>
</comment>
<dbReference type="AlphaFoldDB" id="A0A8J3X538"/>
<feature type="transmembrane region" description="Helical" evidence="1">
    <location>
        <begin position="472"/>
        <end position="492"/>
    </location>
</feature>
<evidence type="ECO:0000256" key="1">
    <source>
        <dbReference type="SAM" id="Phobius"/>
    </source>
</evidence>
<feature type="transmembrane region" description="Helical" evidence="1">
    <location>
        <begin position="112"/>
        <end position="133"/>
    </location>
</feature>
<feature type="transmembrane region" description="Helical" evidence="1">
    <location>
        <begin position="229"/>
        <end position="249"/>
    </location>
</feature>
<proteinExistence type="predicted"/>
<accession>A0A8J3X538</accession>
<name>A0A8J3X538_9ACTN</name>
<dbReference type="EMBL" id="BOOO01000004">
    <property type="protein sequence ID" value="GII27289.1"/>
    <property type="molecule type" value="Genomic_DNA"/>
</dbReference>
<evidence type="ECO:0000313" key="2">
    <source>
        <dbReference type="EMBL" id="GII27289.1"/>
    </source>
</evidence>
<feature type="transmembrane region" description="Helical" evidence="1">
    <location>
        <begin position="49"/>
        <end position="69"/>
    </location>
</feature>
<gene>
    <name evidence="2" type="ORF">Pmi06nite_07310</name>
</gene>
<keyword evidence="3" id="KW-1185">Reference proteome</keyword>
<organism evidence="2 3">
    <name type="scientific">Planotetraspora mira</name>
    <dbReference type="NCBI Taxonomy" id="58121"/>
    <lineage>
        <taxon>Bacteria</taxon>
        <taxon>Bacillati</taxon>
        <taxon>Actinomycetota</taxon>
        <taxon>Actinomycetes</taxon>
        <taxon>Streptosporangiales</taxon>
        <taxon>Streptosporangiaceae</taxon>
        <taxon>Planotetraspora</taxon>
    </lineage>
</organism>
<feature type="transmembrane region" description="Helical" evidence="1">
    <location>
        <begin position="448"/>
        <end position="466"/>
    </location>
</feature>
<keyword evidence="1" id="KW-0812">Transmembrane</keyword>
<keyword evidence="1" id="KW-1133">Transmembrane helix</keyword>
<reference evidence="2 3" key="1">
    <citation type="submission" date="2021-01" db="EMBL/GenBank/DDBJ databases">
        <title>Whole genome shotgun sequence of Planotetraspora mira NBRC 15435.</title>
        <authorList>
            <person name="Komaki H."/>
            <person name="Tamura T."/>
        </authorList>
    </citation>
    <scope>NUCLEOTIDE SEQUENCE [LARGE SCALE GENOMIC DNA]</scope>
    <source>
        <strain evidence="2 3">NBRC 15435</strain>
    </source>
</reference>